<dbReference type="PROSITE" id="PS00113">
    <property type="entry name" value="ADENYLATE_KINASE"/>
    <property type="match status" value="1"/>
</dbReference>
<keyword evidence="1" id="KW-0808">Transferase</keyword>
<comment type="caution">
    <text evidence="5">The sequence shown here is derived from an EMBL/GenBank/DDBJ whole genome shotgun (WGS) entry which is preliminary data.</text>
</comment>
<organism evidence="5 6">
    <name type="scientific">Candidatus Nomurabacteria bacterium GWB1_40_6</name>
    <dbReference type="NCBI Taxonomy" id="1801727"/>
    <lineage>
        <taxon>Bacteria</taxon>
        <taxon>Candidatus Nomuraibacteriota</taxon>
    </lineage>
</organism>
<keyword evidence="4" id="KW-0418">Kinase</keyword>
<dbReference type="GO" id="GO:0009165">
    <property type="term" value="P:nucleotide biosynthetic process"/>
    <property type="evidence" value="ECO:0007669"/>
    <property type="project" value="UniProtKB-KW"/>
</dbReference>
<accession>A0A1F6TMX4</accession>
<evidence type="ECO:0000256" key="2">
    <source>
        <dbReference type="ARBA" id="ARBA00022727"/>
    </source>
</evidence>
<name>A0A1F6TMX4_9BACT</name>
<evidence type="ECO:0000313" key="5">
    <source>
        <dbReference type="EMBL" id="OGI46445.1"/>
    </source>
</evidence>
<evidence type="ECO:0000256" key="3">
    <source>
        <dbReference type="ARBA" id="ARBA00022741"/>
    </source>
</evidence>
<dbReference type="AlphaFoldDB" id="A0A1F6TMX4"/>
<dbReference type="Proteomes" id="UP000176484">
    <property type="component" value="Unassembled WGS sequence"/>
</dbReference>
<dbReference type="Pfam" id="PF13207">
    <property type="entry name" value="AAA_17"/>
    <property type="match status" value="1"/>
</dbReference>
<dbReference type="GO" id="GO:0019205">
    <property type="term" value="F:nucleobase-containing compound kinase activity"/>
    <property type="evidence" value="ECO:0007669"/>
    <property type="project" value="InterPro"/>
</dbReference>
<evidence type="ECO:0008006" key="7">
    <source>
        <dbReference type="Google" id="ProtNLM"/>
    </source>
</evidence>
<evidence type="ECO:0000256" key="4">
    <source>
        <dbReference type="ARBA" id="ARBA00022777"/>
    </source>
</evidence>
<keyword evidence="3" id="KW-0547">Nucleotide-binding</keyword>
<gene>
    <name evidence="5" type="ORF">A2121_02355</name>
</gene>
<dbReference type="PANTHER" id="PTHR23359">
    <property type="entry name" value="NUCLEOTIDE KINASE"/>
    <property type="match status" value="1"/>
</dbReference>
<dbReference type="SUPFAM" id="SSF52540">
    <property type="entry name" value="P-loop containing nucleoside triphosphate hydrolases"/>
    <property type="match status" value="1"/>
</dbReference>
<dbReference type="GO" id="GO:0005524">
    <property type="term" value="F:ATP binding"/>
    <property type="evidence" value="ECO:0007669"/>
    <property type="project" value="InterPro"/>
</dbReference>
<dbReference type="InterPro" id="IPR000850">
    <property type="entry name" value="Adenylat/UMP-CMP_kin"/>
</dbReference>
<evidence type="ECO:0000256" key="1">
    <source>
        <dbReference type="ARBA" id="ARBA00022679"/>
    </source>
</evidence>
<keyword evidence="2" id="KW-0545">Nucleotide biosynthesis</keyword>
<evidence type="ECO:0000313" key="6">
    <source>
        <dbReference type="Proteomes" id="UP000176484"/>
    </source>
</evidence>
<reference evidence="5 6" key="1">
    <citation type="journal article" date="2016" name="Nat. Commun.">
        <title>Thousands of microbial genomes shed light on interconnected biogeochemical processes in an aquifer system.</title>
        <authorList>
            <person name="Anantharaman K."/>
            <person name="Brown C.T."/>
            <person name="Hug L.A."/>
            <person name="Sharon I."/>
            <person name="Castelle C.J."/>
            <person name="Probst A.J."/>
            <person name="Thomas B.C."/>
            <person name="Singh A."/>
            <person name="Wilkins M.J."/>
            <person name="Karaoz U."/>
            <person name="Brodie E.L."/>
            <person name="Williams K.H."/>
            <person name="Hubbard S.S."/>
            <person name="Banfield J.F."/>
        </authorList>
    </citation>
    <scope>NUCLEOTIDE SEQUENCE [LARGE SCALE GENOMIC DNA]</scope>
</reference>
<dbReference type="InterPro" id="IPR033690">
    <property type="entry name" value="Adenylat_kinase_CS"/>
</dbReference>
<protein>
    <recommendedName>
        <fullName evidence="7">Adenylate kinase</fullName>
    </recommendedName>
</protein>
<dbReference type="Gene3D" id="3.40.50.300">
    <property type="entry name" value="P-loop containing nucleotide triphosphate hydrolases"/>
    <property type="match status" value="1"/>
</dbReference>
<proteinExistence type="predicted"/>
<dbReference type="InterPro" id="IPR027417">
    <property type="entry name" value="P-loop_NTPase"/>
</dbReference>
<dbReference type="EMBL" id="MFTD01000020">
    <property type="protein sequence ID" value="OGI46445.1"/>
    <property type="molecule type" value="Genomic_DNA"/>
</dbReference>
<sequence length="353" mass="40766">MEFPLTKTKIRGLNQKLDLNDPEARRKYFELKAGKEIAKLRDYFKKGGTFIAYLLGKKNSGKGTYAKMFAEIVDPKAVEHFSIGDMIRNIDEELKDSRKKKELVEFLEKNYRGWTSAKDIVANLEKRSTKNLLPTELILLLVKREIAKRPKKSIFIDGFPRDLDQMNFTLFFRDLVGYRDDPDVFVLIDVPEAVIDERIKYRRVCPKCQTSRSIKLLPTSRVGYDSKKKEFYLNCDNPACTGPRMVPKEGDEKGIAPIKERLAKDGQLLAQAATLYGIPKVFLRNSVPKAVANDYLDDYEITPAYDYEWNGQKVTVKEKRWVVWDDQKRASYSLMPPPVVVSLIRQMVNVLHL</sequence>